<dbReference type="Pfam" id="PF13728">
    <property type="entry name" value="TraF"/>
    <property type="match status" value="1"/>
</dbReference>
<dbReference type="RefSeq" id="WP_023159919.1">
    <property type="nucleotide sequence ID" value="NZ_AP026828.1"/>
</dbReference>
<dbReference type="InterPro" id="IPR039555">
    <property type="entry name" value="TraF/TrbB"/>
</dbReference>
<protein>
    <submittedName>
        <fullName evidence="3">TraF</fullName>
    </submittedName>
</protein>
<dbReference type="SUPFAM" id="SSF52833">
    <property type="entry name" value="Thioredoxin-like"/>
    <property type="match status" value="1"/>
</dbReference>
<feature type="chain" id="PRO_5043545671" evidence="2">
    <location>
        <begin position="26"/>
        <end position="343"/>
    </location>
</feature>
<dbReference type="InterPro" id="IPR036249">
    <property type="entry name" value="Thioredoxin-like_sf"/>
</dbReference>
<feature type="region of interest" description="Disordered" evidence="1">
    <location>
        <begin position="64"/>
        <end position="95"/>
    </location>
</feature>
<accession>A0A2L1KUE2</accession>
<evidence type="ECO:0000256" key="1">
    <source>
        <dbReference type="SAM" id="MobiDB-lite"/>
    </source>
</evidence>
<sequence>MRKYKYLSMAVIVAISFSGTSYSLANQEPKKAYDDSEQVIGGSVQDLEKKDEGWFFYNEKQVTKPKPITPTKPKPDTPKPKPVEPKLTPAPAPAPEPKFTVKWYRENIQKLRDEAIDNPTKENVRRYYYVQRIMLDKASRYADMARLVTTTDPFIDENNRRSTSSFAAMEQTRVADENRGRVLNSISSKAGIFFFFKGKDCPLCEKQAFVLKTFSHETSINVIPISVDGLPLPQNEFNNMKIDTGQAKKLGITNVPAIALAIPPKDIRIISFSAISSDSLKERTVLIAKDAKLISEQDYTSTLPLNHNGYIDSDIIKDMPDDILNDPILFVEYIQKRSQVTKP</sequence>
<keyword evidence="3" id="KW-0614">Plasmid</keyword>
<feature type="signal peptide" evidence="2">
    <location>
        <begin position="1"/>
        <end position="25"/>
    </location>
</feature>
<organism evidence="3">
    <name type="scientific">Proteus mirabilis</name>
    <dbReference type="NCBI Taxonomy" id="584"/>
    <lineage>
        <taxon>Bacteria</taxon>
        <taxon>Pseudomonadati</taxon>
        <taxon>Pseudomonadota</taxon>
        <taxon>Gammaproteobacteria</taxon>
        <taxon>Enterobacterales</taxon>
        <taxon>Morganellaceae</taxon>
        <taxon>Proteus</taxon>
    </lineage>
</organism>
<dbReference type="AlphaFoldDB" id="A0A2L1KUE2"/>
<feature type="compositionally biased region" description="Basic and acidic residues" evidence="1">
    <location>
        <begin position="73"/>
        <end position="84"/>
    </location>
</feature>
<dbReference type="InterPro" id="IPR014111">
    <property type="entry name" value="T4SS_TraF-like"/>
</dbReference>
<name>A0A2L1KUE2_PROMI</name>
<evidence type="ECO:0000313" key="3">
    <source>
        <dbReference type="EMBL" id="AVE26192.1"/>
    </source>
</evidence>
<keyword evidence="2" id="KW-0732">Signal</keyword>
<reference evidence="3" key="1">
    <citation type="journal article" date="2018" name="Antimicrob. Agents Chemother.">
        <title>Characterization of the complete nucleotide sequences of IMP-4-encoding plasmids, belonging to diverse Inc families, recovered from Enterobacteriaceae of wildlife origin.</title>
        <authorList>
            <person name="Dolejska M."/>
            <person name="Papagiannitsis C.C."/>
            <person name="Pratova H."/>
            <person name="Medvecky M."/>
            <person name="Davidova Gerzova L."/>
            <person name="Valcek A."/>
        </authorList>
    </citation>
    <scope>NUCLEOTIDE SEQUENCE</scope>
    <source>
        <plasmid evidence="3">pPm60</plasmid>
    </source>
</reference>
<dbReference type="NCBIfam" id="TIGR02740">
    <property type="entry name" value="TraF-like"/>
    <property type="match status" value="1"/>
</dbReference>
<dbReference type="GeneID" id="93396209"/>
<proteinExistence type="predicted"/>
<geneLocation type="plasmid" evidence="3">
    <name>pPm60</name>
</geneLocation>
<evidence type="ECO:0000256" key="2">
    <source>
        <dbReference type="SAM" id="SignalP"/>
    </source>
</evidence>
<dbReference type="EMBL" id="MG516911">
    <property type="protein sequence ID" value="AVE26192.1"/>
    <property type="molecule type" value="Genomic_DNA"/>
</dbReference>